<evidence type="ECO:0000313" key="2">
    <source>
        <dbReference type="EMBL" id="KAK3218882.1"/>
    </source>
</evidence>
<sequence length="114" mass="12417">MEEVKKKVMMINRMAIVSMMVLMVLFSSVPPAMSLSCSPKTKDRSGCKDCVADQMKYGCPACVPLLHCMARCLWGGTSRTKCIQKCGCNGVCGKPKLSDCKKCMSRCKCSCTVA</sequence>
<keyword evidence="1" id="KW-0732">Signal</keyword>
<evidence type="ECO:0000256" key="1">
    <source>
        <dbReference type="SAM" id="SignalP"/>
    </source>
</evidence>
<dbReference type="AlphaFoldDB" id="A0AAE0AIW4"/>
<name>A0AAE0AIW4_9ROSI</name>
<gene>
    <name evidence="2" type="ORF">Dsin_012852</name>
</gene>
<organism evidence="2 3">
    <name type="scientific">Dipteronia sinensis</name>
    <dbReference type="NCBI Taxonomy" id="43782"/>
    <lineage>
        <taxon>Eukaryota</taxon>
        <taxon>Viridiplantae</taxon>
        <taxon>Streptophyta</taxon>
        <taxon>Embryophyta</taxon>
        <taxon>Tracheophyta</taxon>
        <taxon>Spermatophyta</taxon>
        <taxon>Magnoliopsida</taxon>
        <taxon>eudicotyledons</taxon>
        <taxon>Gunneridae</taxon>
        <taxon>Pentapetalae</taxon>
        <taxon>rosids</taxon>
        <taxon>malvids</taxon>
        <taxon>Sapindales</taxon>
        <taxon>Sapindaceae</taxon>
        <taxon>Hippocastanoideae</taxon>
        <taxon>Acereae</taxon>
        <taxon>Dipteronia</taxon>
    </lineage>
</organism>
<feature type="signal peptide" evidence="1">
    <location>
        <begin position="1"/>
        <end position="34"/>
    </location>
</feature>
<evidence type="ECO:0000313" key="3">
    <source>
        <dbReference type="Proteomes" id="UP001281410"/>
    </source>
</evidence>
<dbReference type="EMBL" id="JANJYJ010000004">
    <property type="protein sequence ID" value="KAK3218882.1"/>
    <property type="molecule type" value="Genomic_DNA"/>
</dbReference>
<proteinExistence type="predicted"/>
<protein>
    <submittedName>
        <fullName evidence="2">Uncharacterized protein</fullName>
    </submittedName>
</protein>
<keyword evidence="3" id="KW-1185">Reference proteome</keyword>
<comment type="caution">
    <text evidence="2">The sequence shown here is derived from an EMBL/GenBank/DDBJ whole genome shotgun (WGS) entry which is preliminary data.</text>
</comment>
<reference evidence="2" key="1">
    <citation type="journal article" date="2023" name="Plant J.">
        <title>Genome sequences and population genomics provide insights into the demographic history, inbreeding, and mutation load of two 'living fossil' tree species of Dipteronia.</title>
        <authorList>
            <person name="Feng Y."/>
            <person name="Comes H.P."/>
            <person name="Chen J."/>
            <person name="Zhu S."/>
            <person name="Lu R."/>
            <person name="Zhang X."/>
            <person name="Li P."/>
            <person name="Qiu J."/>
            <person name="Olsen K.M."/>
            <person name="Qiu Y."/>
        </authorList>
    </citation>
    <scope>NUCLEOTIDE SEQUENCE</scope>
    <source>
        <strain evidence="2">NBL</strain>
    </source>
</reference>
<feature type="chain" id="PRO_5042169740" evidence="1">
    <location>
        <begin position="35"/>
        <end position="114"/>
    </location>
</feature>
<dbReference type="Proteomes" id="UP001281410">
    <property type="component" value="Unassembled WGS sequence"/>
</dbReference>
<accession>A0AAE0AIW4</accession>